<name>A0AAV6G7Y6_9TELE</name>
<keyword evidence="3" id="KW-1185">Reference proteome</keyword>
<evidence type="ECO:0000313" key="2">
    <source>
        <dbReference type="EMBL" id="KAG5271244.1"/>
    </source>
</evidence>
<evidence type="ECO:0000256" key="1">
    <source>
        <dbReference type="SAM" id="MobiDB-lite"/>
    </source>
</evidence>
<dbReference type="Proteomes" id="UP000823561">
    <property type="component" value="Chromosome 13"/>
</dbReference>
<feature type="compositionally biased region" description="Basic residues" evidence="1">
    <location>
        <begin position="165"/>
        <end position="179"/>
    </location>
</feature>
<comment type="caution">
    <text evidence="2">The sequence shown here is derived from an EMBL/GenBank/DDBJ whole genome shotgun (WGS) entry which is preliminary data.</text>
</comment>
<reference evidence="2" key="1">
    <citation type="submission" date="2020-10" db="EMBL/GenBank/DDBJ databases">
        <title>Chromosome-scale genome assembly of the Allis shad, Alosa alosa.</title>
        <authorList>
            <person name="Margot Z."/>
            <person name="Christophe K."/>
            <person name="Cabau C."/>
            <person name="Louis A."/>
            <person name="Berthelot C."/>
            <person name="Parey E."/>
            <person name="Roest Crollius H."/>
            <person name="Montfort J."/>
            <person name="Robinson-Rechavi M."/>
            <person name="Bucao C."/>
            <person name="Bouchez O."/>
            <person name="Gislard M."/>
            <person name="Lluch J."/>
            <person name="Milhes M."/>
            <person name="Lampietro C."/>
            <person name="Lopez Roques C."/>
            <person name="Donnadieu C."/>
            <person name="Braasch I."/>
            <person name="Desvignes T."/>
            <person name="Postlethwait J."/>
            <person name="Bobe J."/>
            <person name="Guiguen Y."/>
        </authorList>
    </citation>
    <scope>NUCLEOTIDE SEQUENCE</scope>
    <source>
        <strain evidence="2">M-15738</strain>
        <tissue evidence="2">Blood</tissue>
    </source>
</reference>
<protein>
    <submittedName>
        <fullName evidence="2">Uncharacterized protein</fullName>
    </submittedName>
</protein>
<organism evidence="2 3">
    <name type="scientific">Alosa alosa</name>
    <name type="common">allis shad</name>
    <dbReference type="NCBI Taxonomy" id="278164"/>
    <lineage>
        <taxon>Eukaryota</taxon>
        <taxon>Metazoa</taxon>
        <taxon>Chordata</taxon>
        <taxon>Craniata</taxon>
        <taxon>Vertebrata</taxon>
        <taxon>Euteleostomi</taxon>
        <taxon>Actinopterygii</taxon>
        <taxon>Neopterygii</taxon>
        <taxon>Teleostei</taxon>
        <taxon>Clupei</taxon>
        <taxon>Clupeiformes</taxon>
        <taxon>Clupeoidei</taxon>
        <taxon>Clupeidae</taxon>
        <taxon>Alosa</taxon>
    </lineage>
</organism>
<evidence type="ECO:0000313" key="3">
    <source>
        <dbReference type="Proteomes" id="UP000823561"/>
    </source>
</evidence>
<dbReference type="EMBL" id="JADWDJ010000013">
    <property type="protein sequence ID" value="KAG5271244.1"/>
    <property type="molecule type" value="Genomic_DNA"/>
</dbReference>
<proteinExistence type="predicted"/>
<gene>
    <name evidence="2" type="ORF">AALO_G00177510</name>
</gene>
<dbReference type="AlphaFoldDB" id="A0AAV6G7Y6"/>
<accession>A0AAV6G7Y6</accession>
<feature type="region of interest" description="Disordered" evidence="1">
    <location>
        <begin position="150"/>
        <end position="179"/>
    </location>
</feature>
<sequence length="179" mass="19749">MVLAVVGEETSGWDRAKLDQVSRMAKCQGVGVFAMTTGRKFNAQVKELASSPLDQHILHLGEGEPGQMEYARRFLQAFLGTLKRGLNDYHVPGMCVGRPGSLGPQAAVGPNIESVPFPVYLEAEDRLNDQRTPKYVPPVENLVVIRPAGRTRTSDGTHSHAPGIYRRKRIYKKNGRPNV</sequence>